<dbReference type="Proteomes" id="UP000198508">
    <property type="component" value="Unassembled WGS sequence"/>
</dbReference>
<dbReference type="SUPFAM" id="SSF53067">
    <property type="entry name" value="Actin-like ATPase domain"/>
    <property type="match status" value="1"/>
</dbReference>
<evidence type="ECO:0000313" key="3">
    <source>
        <dbReference type="Proteomes" id="UP000198508"/>
    </source>
</evidence>
<sequence>MRGEGRGEYRIGAVFSNREIIAGIVDSRHRVVSRASLALGAGCDYRETARLVADCAGLAARGLGIDPDLCASVGVGCPGIANRETGEVVYSGPMVWNHVPFGKELQKQFPGAQTVSVAELAGCTALGESLAGAALRCTQVVLFQFGAGISSGVVVDGRIFGGKYCAGARLGHCTIVSGGKTCSCGRKGCFEAYASLEALAEQAREAAARYKNTLLGRYDALTISPAEVMDCARKGDRAARRVLGQYIDYVSDGIVNAVNAFRPEIVVLGGAEVKFWKESLDEINSRCCERYYGAALLPVPKVVLASLGVDAGLIGAAALGEAGN</sequence>
<evidence type="ECO:0000313" key="2">
    <source>
        <dbReference type="EMBL" id="SET86096.1"/>
    </source>
</evidence>
<organism evidence="2 3">
    <name type="scientific">Enterocloster lavalensis</name>
    <dbReference type="NCBI Taxonomy" id="460384"/>
    <lineage>
        <taxon>Bacteria</taxon>
        <taxon>Bacillati</taxon>
        <taxon>Bacillota</taxon>
        <taxon>Clostridia</taxon>
        <taxon>Lachnospirales</taxon>
        <taxon>Lachnospiraceae</taxon>
        <taxon>Enterocloster</taxon>
    </lineage>
</organism>
<keyword evidence="3" id="KW-1185">Reference proteome</keyword>
<dbReference type="AlphaFoldDB" id="A0A1I0HQ20"/>
<evidence type="ECO:0000256" key="1">
    <source>
        <dbReference type="ARBA" id="ARBA00006479"/>
    </source>
</evidence>
<dbReference type="Gene3D" id="3.30.420.40">
    <property type="match status" value="2"/>
</dbReference>
<accession>A0A1I0HQ20</accession>
<dbReference type="GO" id="GO:0016301">
    <property type="term" value="F:kinase activity"/>
    <property type="evidence" value="ECO:0007669"/>
    <property type="project" value="UniProtKB-KW"/>
</dbReference>
<reference evidence="3" key="1">
    <citation type="submission" date="2016-10" db="EMBL/GenBank/DDBJ databases">
        <authorList>
            <person name="Varghese N."/>
            <person name="Submissions S."/>
        </authorList>
    </citation>
    <scope>NUCLEOTIDE SEQUENCE [LARGE SCALE GENOMIC DNA]</scope>
    <source>
        <strain evidence="3">NLAE-zl-G277</strain>
    </source>
</reference>
<dbReference type="Pfam" id="PF00480">
    <property type="entry name" value="ROK"/>
    <property type="match status" value="1"/>
</dbReference>
<comment type="similarity">
    <text evidence="1">Belongs to the ROK (NagC/XylR) family.</text>
</comment>
<dbReference type="InterPro" id="IPR000600">
    <property type="entry name" value="ROK"/>
</dbReference>
<keyword evidence="2" id="KW-0418">Kinase</keyword>
<dbReference type="PANTHER" id="PTHR18964:SF149">
    <property type="entry name" value="BIFUNCTIONAL UDP-N-ACETYLGLUCOSAMINE 2-EPIMERASE_N-ACETYLMANNOSAMINE KINASE"/>
    <property type="match status" value="1"/>
</dbReference>
<gene>
    <name evidence="2" type="ORF">SAMN05216313_11734</name>
</gene>
<keyword evidence="2" id="KW-0808">Transferase</keyword>
<dbReference type="RefSeq" id="WP_092365751.1">
    <property type="nucleotide sequence ID" value="NZ_FOIM01000017.1"/>
</dbReference>
<dbReference type="InterPro" id="IPR043129">
    <property type="entry name" value="ATPase_NBD"/>
</dbReference>
<proteinExistence type="inferred from homology"/>
<dbReference type="EMBL" id="FOIM01000017">
    <property type="protein sequence ID" value="SET86096.1"/>
    <property type="molecule type" value="Genomic_DNA"/>
</dbReference>
<dbReference type="PANTHER" id="PTHR18964">
    <property type="entry name" value="ROK (REPRESSOR, ORF, KINASE) FAMILY"/>
    <property type="match status" value="1"/>
</dbReference>
<dbReference type="STRING" id="460384.SAMN05216313_11734"/>
<name>A0A1I0HQ20_9FIRM</name>
<protein>
    <submittedName>
        <fullName evidence="2">Glucokinase</fullName>
    </submittedName>
</protein>